<proteinExistence type="predicted"/>
<dbReference type="Proteomes" id="UP000789706">
    <property type="component" value="Unassembled WGS sequence"/>
</dbReference>
<keyword evidence="2" id="KW-1185">Reference proteome</keyword>
<evidence type="ECO:0000313" key="1">
    <source>
        <dbReference type="EMBL" id="CAG8655005.1"/>
    </source>
</evidence>
<dbReference type="AlphaFoldDB" id="A0A9N9H3Z5"/>
<feature type="non-terminal residue" evidence="1">
    <location>
        <position position="1"/>
    </location>
</feature>
<evidence type="ECO:0000313" key="2">
    <source>
        <dbReference type="Proteomes" id="UP000789706"/>
    </source>
</evidence>
<gene>
    <name evidence="1" type="ORF">DEBURN_LOCUS11570</name>
</gene>
<accession>A0A9N9H3Z5</accession>
<protein>
    <submittedName>
        <fullName evidence="1">3685_t:CDS:1</fullName>
    </submittedName>
</protein>
<sequence>MSDQLKIAKRPKEPAKNGRIVRIKVNYLAVTKFNFPSVKSFSFDIDNAKGRPLKKEERDEVMTAFLKSKSTEIIAAHYGRSLYSKDDVETDDYE</sequence>
<name>A0A9N9H3Z5_9GLOM</name>
<dbReference type="EMBL" id="CAJVPK010007176">
    <property type="protein sequence ID" value="CAG8655005.1"/>
    <property type="molecule type" value="Genomic_DNA"/>
</dbReference>
<reference evidence="1" key="1">
    <citation type="submission" date="2021-06" db="EMBL/GenBank/DDBJ databases">
        <authorList>
            <person name="Kallberg Y."/>
            <person name="Tangrot J."/>
            <person name="Rosling A."/>
        </authorList>
    </citation>
    <scope>NUCLEOTIDE SEQUENCE</scope>
    <source>
        <strain evidence="1">AZ414A</strain>
    </source>
</reference>
<organism evidence="1 2">
    <name type="scientific">Diversispora eburnea</name>
    <dbReference type="NCBI Taxonomy" id="1213867"/>
    <lineage>
        <taxon>Eukaryota</taxon>
        <taxon>Fungi</taxon>
        <taxon>Fungi incertae sedis</taxon>
        <taxon>Mucoromycota</taxon>
        <taxon>Glomeromycotina</taxon>
        <taxon>Glomeromycetes</taxon>
        <taxon>Diversisporales</taxon>
        <taxon>Diversisporaceae</taxon>
        <taxon>Diversispora</taxon>
    </lineage>
</organism>
<comment type="caution">
    <text evidence="1">The sequence shown here is derived from an EMBL/GenBank/DDBJ whole genome shotgun (WGS) entry which is preliminary data.</text>
</comment>